<dbReference type="InterPro" id="IPR035940">
    <property type="entry name" value="CAP_sf"/>
</dbReference>
<feature type="chain" id="PRO_5024359036" evidence="2">
    <location>
        <begin position="17"/>
        <end position="227"/>
    </location>
</feature>
<evidence type="ECO:0000256" key="1">
    <source>
        <dbReference type="SAM" id="Phobius"/>
    </source>
</evidence>
<keyword evidence="1" id="KW-0812">Transmembrane</keyword>
<keyword evidence="2" id="KW-0732">Signal</keyword>
<dbReference type="AlphaFoldDB" id="A0A5K3EFP4"/>
<feature type="transmembrane region" description="Helical" evidence="1">
    <location>
        <begin position="206"/>
        <end position="226"/>
    </location>
</feature>
<dbReference type="InterPro" id="IPR014044">
    <property type="entry name" value="CAP_dom"/>
</dbReference>
<evidence type="ECO:0000259" key="3">
    <source>
        <dbReference type="SMART" id="SM00198"/>
    </source>
</evidence>
<dbReference type="Gene3D" id="3.40.33.10">
    <property type="entry name" value="CAP"/>
    <property type="match status" value="1"/>
</dbReference>
<evidence type="ECO:0000313" key="4">
    <source>
        <dbReference type="WBParaSite" id="MCU_000189-RA"/>
    </source>
</evidence>
<dbReference type="SUPFAM" id="SSF55797">
    <property type="entry name" value="PR-1-like"/>
    <property type="match status" value="1"/>
</dbReference>
<dbReference type="InterPro" id="IPR001283">
    <property type="entry name" value="CRISP-related"/>
</dbReference>
<accession>A0A5K3EFP4</accession>
<proteinExistence type="predicted"/>
<reference evidence="4" key="1">
    <citation type="submission" date="2019-11" db="UniProtKB">
        <authorList>
            <consortium name="WormBaseParasite"/>
        </authorList>
    </citation>
    <scope>IDENTIFICATION</scope>
</reference>
<keyword evidence="1" id="KW-1133">Transmembrane helix</keyword>
<feature type="domain" description="SCP" evidence="3">
    <location>
        <begin position="22"/>
        <end position="165"/>
    </location>
</feature>
<keyword evidence="1" id="KW-0472">Membrane</keyword>
<evidence type="ECO:0000256" key="2">
    <source>
        <dbReference type="SAM" id="SignalP"/>
    </source>
</evidence>
<name>A0A5K3EFP4_MESCO</name>
<dbReference type="PANTHER" id="PTHR10334">
    <property type="entry name" value="CYSTEINE-RICH SECRETORY PROTEIN-RELATED"/>
    <property type="match status" value="1"/>
</dbReference>
<dbReference type="WBParaSite" id="MCU_000189-RA">
    <property type="protein sequence ID" value="MCU_000189-RA"/>
    <property type="gene ID" value="MCU_000189"/>
</dbReference>
<organism evidence="4">
    <name type="scientific">Mesocestoides corti</name>
    <name type="common">Flatworm</name>
    <dbReference type="NCBI Taxonomy" id="53468"/>
    <lineage>
        <taxon>Eukaryota</taxon>
        <taxon>Metazoa</taxon>
        <taxon>Spiralia</taxon>
        <taxon>Lophotrochozoa</taxon>
        <taxon>Platyhelminthes</taxon>
        <taxon>Cestoda</taxon>
        <taxon>Eucestoda</taxon>
        <taxon>Cyclophyllidea</taxon>
        <taxon>Mesocestoididae</taxon>
        <taxon>Mesocestoides</taxon>
    </lineage>
</organism>
<feature type="signal peptide" evidence="2">
    <location>
        <begin position="1"/>
        <end position="16"/>
    </location>
</feature>
<protein>
    <submittedName>
        <fullName evidence="4">SCP domain-containing protein</fullName>
    </submittedName>
</protein>
<dbReference type="SMART" id="SM00198">
    <property type="entry name" value="SCP"/>
    <property type="match status" value="1"/>
</dbReference>
<dbReference type="Pfam" id="PF00188">
    <property type="entry name" value="CAP"/>
    <property type="match status" value="1"/>
</dbReference>
<sequence>MLKLVCITVLLWNVLAEVPSEKEREYIINLHTELREEVNPPASNMLMLSYSNDLEKLADDWAEHGTVQFSTLSLSPKHKSLGIVYRIGPINQPLSFGNLSELKQERQNYDYKANSCKKVCFSYKQAIWAKSSEVGCAKYRRPLGLSEDYYYRVVCLYRPGEEFPTGLPYENGVSCSKCPEGYVCERKQCTKQSATKSISAKTTTAASRRLIAVGIIHFAMLILLFVA</sequence>